<name>A0A6J5LDH1_9CAUD</name>
<evidence type="ECO:0000313" key="3">
    <source>
        <dbReference type="EMBL" id="CAB4132574.1"/>
    </source>
</evidence>
<dbReference type="EMBL" id="LR798228">
    <property type="protein sequence ID" value="CAB5207249.1"/>
    <property type="molecule type" value="Genomic_DNA"/>
</dbReference>
<evidence type="ECO:0000313" key="5">
    <source>
        <dbReference type="EMBL" id="CAB5207249.1"/>
    </source>
</evidence>
<gene>
    <name evidence="4" type="ORF">UFOVP1363_7</name>
    <name evidence="5" type="ORF">UFOVP179_41</name>
    <name evidence="3" type="ORF">UFOVP260_38</name>
    <name evidence="2" type="ORF">UFOVP85_24</name>
</gene>
<accession>A0A6J5LDH1</accession>
<dbReference type="EMBL" id="LR796198">
    <property type="protein sequence ID" value="CAB4127001.1"/>
    <property type="molecule type" value="Genomic_DNA"/>
</dbReference>
<proteinExistence type="predicted"/>
<dbReference type="EMBL" id="LR797327">
    <property type="protein sequence ID" value="CAB4202384.1"/>
    <property type="molecule type" value="Genomic_DNA"/>
</dbReference>
<organism evidence="3">
    <name type="scientific">uncultured Caudovirales phage</name>
    <dbReference type="NCBI Taxonomy" id="2100421"/>
    <lineage>
        <taxon>Viruses</taxon>
        <taxon>Duplodnaviria</taxon>
        <taxon>Heunggongvirae</taxon>
        <taxon>Uroviricota</taxon>
        <taxon>Caudoviricetes</taxon>
        <taxon>Peduoviridae</taxon>
        <taxon>Maltschvirus</taxon>
        <taxon>Maltschvirus maltsch</taxon>
    </lineage>
</organism>
<protein>
    <submittedName>
        <fullName evidence="3">Uncharacterized protein</fullName>
    </submittedName>
</protein>
<evidence type="ECO:0000313" key="4">
    <source>
        <dbReference type="EMBL" id="CAB4202384.1"/>
    </source>
</evidence>
<dbReference type="EMBL" id="LR796260">
    <property type="protein sequence ID" value="CAB4132574.1"/>
    <property type="molecule type" value="Genomic_DNA"/>
</dbReference>
<evidence type="ECO:0000313" key="2">
    <source>
        <dbReference type="EMBL" id="CAB4127001.1"/>
    </source>
</evidence>
<evidence type="ECO:0000256" key="1">
    <source>
        <dbReference type="SAM" id="MobiDB-lite"/>
    </source>
</evidence>
<feature type="region of interest" description="Disordered" evidence="1">
    <location>
        <begin position="1"/>
        <end position="32"/>
    </location>
</feature>
<reference evidence="3" key="1">
    <citation type="submission" date="2020-04" db="EMBL/GenBank/DDBJ databases">
        <authorList>
            <person name="Chiriac C."/>
            <person name="Salcher M."/>
            <person name="Ghai R."/>
            <person name="Kavagutti S V."/>
        </authorList>
    </citation>
    <scope>NUCLEOTIDE SEQUENCE</scope>
</reference>
<sequence>MANVDFSKYSDEELERIASGTNSQPQASEEPGFFKKLGQGYLNYAGGALRGMGQAAGDLGASALNAPISGLEYLSGHKIPHVPHPNLINKNPGSLGESVGQILGQFTGGMALPGGAGLKAAQLAGKGYSALRAGKQLPLIGKLLAGGAGGAAEGAIGNEENRTLGAEIGGLLGGGVQAGKSAINFAKSIKPKNIAKDINKIMDFHHEQLGQKFEHSLNAGEEAGANKFLKPQSGNVKLLKSAGENIPEQNEKKLTYALEQYNKNPTLTNAHHAQRDINKLVYKFSGAQKGTEEYAAHKEALKIKNNLLAKISEAFEKSGAGEHGENYANTRIDYRKTLGPYLDVPEIRALRRGDIRDAKFADAFLNKTGQSGPQEKFMKGFSKEHPGLQSRETTKKVLGNPVTQKALGGAALLGGAYLPYEIAKLLGLR</sequence>